<organism evidence="1 2">
    <name type="scientific">Letharia lupina</name>
    <dbReference type="NCBI Taxonomy" id="560253"/>
    <lineage>
        <taxon>Eukaryota</taxon>
        <taxon>Fungi</taxon>
        <taxon>Dikarya</taxon>
        <taxon>Ascomycota</taxon>
        <taxon>Pezizomycotina</taxon>
        <taxon>Lecanoromycetes</taxon>
        <taxon>OSLEUM clade</taxon>
        <taxon>Lecanoromycetidae</taxon>
        <taxon>Lecanorales</taxon>
        <taxon>Lecanorineae</taxon>
        <taxon>Parmeliaceae</taxon>
        <taxon>Letharia</taxon>
    </lineage>
</organism>
<evidence type="ECO:0000313" key="2">
    <source>
        <dbReference type="Proteomes" id="UP000593566"/>
    </source>
</evidence>
<name>A0A8H6FBZ1_9LECA</name>
<dbReference type="Proteomes" id="UP000593566">
    <property type="component" value="Unassembled WGS sequence"/>
</dbReference>
<dbReference type="EMBL" id="JACCJB010000012">
    <property type="protein sequence ID" value="KAF6222258.1"/>
    <property type="molecule type" value="Genomic_DNA"/>
</dbReference>
<dbReference type="AlphaFoldDB" id="A0A8H6FBZ1"/>
<sequence>MADITAKVIKKMYENESLEKKLESDRNFERESEKHKLRHPEMYSAIETGAIERFRTGQMTEDDLPQIAALGKYRVVFPDGSSKPLLG</sequence>
<gene>
    <name evidence="1" type="ORF">HO133_001344</name>
</gene>
<keyword evidence="2" id="KW-1185">Reference proteome</keyword>
<reference evidence="1 2" key="1">
    <citation type="journal article" date="2020" name="Genomics">
        <title>Complete, high-quality genomes from long-read metagenomic sequencing of two wolf lichen thalli reveals enigmatic genome architecture.</title>
        <authorList>
            <person name="McKenzie S.K."/>
            <person name="Walston R.F."/>
            <person name="Allen J.L."/>
        </authorList>
    </citation>
    <scope>NUCLEOTIDE SEQUENCE [LARGE SCALE GENOMIC DNA]</scope>
    <source>
        <strain evidence="1">WasteWater1</strain>
    </source>
</reference>
<comment type="caution">
    <text evidence="1">The sequence shown here is derived from an EMBL/GenBank/DDBJ whole genome shotgun (WGS) entry which is preliminary data.</text>
</comment>
<protein>
    <submittedName>
        <fullName evidence="1">Uncharacterized protein</fullName>
    </submittedName>
</protein>
<accession>A0A8H6FBZ1</accession>
<dbReference type="RefSeq" id="XP_037151693.1">
    <property type="nucleotide sequence ID" value="XM_037292274.1"/>
</dbReference>
<dbReference type="GeneID" id="59329760"/>
<proteinExistence type="predicted"/>
<evidence type="ECO:0000313" key="1">
    <source>
        <dbReference type="EMBL" id="KAF6222258.1"/>
    </source>
</evidence>